<keyword evidence="4" id="KW-1185">Reference proteome</keyword>
<reference evidence="4" key="1">
    <citation type="journal article" date="2019" name="Int. J. Syst. Evol. Microbiol.">
        <title>The Global Catalogue of Microorganisms (GCM) 10K type strain sequencing project: providing services to taxonomists for standard genome sequencing and annotation.</title>
        <authorList>
            <consortium name="The Broad Institute Genomics Platform"/>
            <consortium name="The Broad Institute Genome Sequencing Center for Infectious Disease"/>
            <person name="Wu L."/>
            <person name="Ma J."/>
        </authorList>
    </citation>
    <scope>NUCLEOTIDE SEQUENCE [LARGE SCALE GENOMIC DNA]</scope>
    <source>
        <strain evidence="4">KCTC 23707</strain>
    </source>
</reference>
<dbReference type="SUPFAM" id="SSF56529">
    <property type="entry name" value="FAH"/>
    <property type="match status" value="1"/>
</dbReference>
<keyword evidence="1" id="KW-0456">Lyase</keyword>
<evidence type="ECO:0000259" key="2">
    <source>
        <dbReference type="Pfam" id="PF01557"/>
    </source>
</evidence>
<dbReference type="PANTHER" id="PTHR30143:SF0">
    <property type="entry name" value="2-KETO-4-PENTENOATE HYDRATASE"/>
    <property type="match status" value="1"/>
</dbReference>
<gene>
    <name evidence="3" type="ORF">ACFSCV_14125</name>
</gene>
<evidence type="ECO:0000256" key="1">
    <source>
        <dbReference type="ARBA" id="ARBA00023239"/>
    </source>
</evidence>
<evidence type="ECO:0000313" key="3">
    <source>
        <dbReference type="EMBL" id="MFD1704138.1"/>
    </source>
</evidence>
<dbReference type="InterPro" id="IPR036663">
    <property type="entry name" value="Fumarylacetoacetase_C_sf"/>
</dbReference>
<dbReference type="InterPro" id="IPR011234">
    <property type="entry name" value="Fumarylacetoacetase-like_C"/>
</dbReference>
<dbReference type="Gene3D" id="3.90.850.10">
    <property type="entry name" value="Fumarylacetoacetase-like, C-terminal domain"/>
    <property type="match status" value="1"/>
</dbReference>
<dbReference type="EMBL" id="JBHUER010000010">
    <property type="protein sequence ID" value="MFD1704138.1"/>
    <property type="molecule type" value="Genomic_DNA"/>
</dbReference>
<name>A0ABW4KAP6_9HYPH</name>
<dbReference type="InterPro" id="IPR050772">
    <property type="entry name" value="Hydratase-Decarb/MhpD_sf"/>
</dbReference>
<comment type="caution">
    <text evidence="3">The sequence shown here is derived from an EMBL/GenBank/DDBJ whole genome shotgun (WGS) entry which is preliminary data.</text>
</comment>
<protein>
    <submittedName>
        <fullName evidence="3">2-keto-4-pentenoate hydratase</fullName>
    </submittedName>
</protein>
<dbReference type="Proteomes" id="UP001597308">
    <property type="component" value="Unassembled WGS sequence"/>
</dbReference>
<sequence>MSLSDGPTGLASALSALSEARASGRRLTAPPEGAVLSDEREAYAAHFAAVALVGPIRGWKVGAPSPEAAPGYGALTADTIFDGPVTLPAFALGAVEAEIAVRFARDLPAREEPYGKDEVFAAIGSWHAAIEILESAFADWKAAPKLWKIADRQSHGALVLGPAVDAPPSPPLAETPVKLIVDGETVFDHVGGNTAGDPVRPLLWLVNELRDGPNHIKAGDVITTGSTTPFHVAGAGQTVRAEFPELGAAELTLS</sequence>
<dbReference type="PANTHER" id="PTHR30143">
    <property type="entry name" value="ACID HYDRATASE"/>
    <property type="match status" value="1"/>
</dbReference>
<dbReference type="RefSeq" id="WP_378800214.1">
    <property type="nucleotide sequence ID" value="NZ_JBHUER010000010.1"/>
</dbReference>
<evidence type="ECO:0000313" key="4">
    <source>
        <dbReference type="Proteomes" id="UP001597308"/>
    </source>
</evidence>
<dbReference type="Pfam" id="PF01557">
    <property type="entry name" value="FAA_hydrolase"/>
    <property type="match status" value="1"/>
</dbReference>
<accession>A0ABW4KAP6</accession>
<feature type="domain" description="Fumarylacetoacetase-like C-terminal" evidence="2">
    <location>
        <begin position="77"/>
        <end position="252"/>
    </location>
</feature>
<proteinExistence type="predicted"/>
<organism evidence="3 4">
    <name type="scientific">Methylopila henanensis</name>
    <dbReference type="NCBI Taxonomy" id="873516"/>
    <lineage>
        <taxon>Bacteria</taxon>
        <taxon>Pseudomonadati</taxon>
        <taxon>Pseudomonadota</taxon>
        <taxon>Alphaproteobacteria</taxon>
        <taxon>Hyphomicrobiales</taxon>
        <taxon>Methylopilaceae</taxon>
        <taxon>Methylopila</taxon>
    </lineage>
</organism>